<dbReference type="Proteomes" id="UP001279660">
    <property type="component" value="Unassembled WGS sequence"/>
</dbReference>
<sequence length="190" mass="20903">MVEAIQGLNQAIATIEVLPNAARWEFADMLGRLGRDILAIQRAHVARDTGALAAGLSSELHVDDALMRLKVGLLGVEARSRSAKRRAAKAGGGDPRNLGDIFYGRFIEFGRKAQTVVVERRRRVAGQLRTEPNSRGRRKRIEDIAGTYKMNVRAMAPRPFINPPDGSVDAVVDQRTTSFWERTLSRAGAV</sequence>
<organism evidence="1 2">
    <name type="scientific">Sphingomonas echinoides</name>
    <dbReference type="NCBI Taxonomy" id="59803"/>
    <lineage>
        <taxon>Bacteria</taxon>
        <taxon>Pseudomonadati</taxon>
        <taxon>Pseudomonadota</taxon>
        <taxon>Alphaproteobacteria</taxon>
        <taxon>Sphingomonadales</taxon>
        <taxon>Sphingomonadaceae</taxon>
        <taxon>Sphingomonas</taxon>
    </lineage>
</organism>
<protein>
    <submittedName>
        <fullName evidence="1">Uncharacterized protein</fullName>
    </submittedName>
</protein>
<gene>
    <name evidence="1" type="ORF">SIL82_10505</name>
</gene>
<evidence type="ECO:0000313" key="2">
    <source>
        <dbReference type="Proteomes" id="UP001279660"/>
    </source>
</evidence>
<comment type="caution">
    <text evidence="1">The sequence shown here is derived from an EMBL/GenBank/DDBJ whole genome shotgun (WGS) entry which is preliminary data.</text>
</comment>
<keyword evidence="2" id="KW-1185">Reference proteome</keyword>
<accession>A0ABU4PL55</accession>
<dbReference type="EMBL" id="JAWXXV010000001">
    <property type="protein sequence ID" value="MDX5984694.1"/>
    <property type="molecule type" value="Genomic_DNA"/>
</dbReference>
<proteinExistence type="predicted"/>
<name>A0ABU4PL55_9SPHN</name>
<dbReference type="RefSeq" id="WP_010403001.1">
    <property type="nucleotide sequence ID" value="NZ_JAWXXV010000001.1"/>
</dbReference>
<reference evidence="1 2" key="1">
    <citation type="submission" date="2023-11" db="EMBL/GenBank/DDBJ databases">
        <title>MicrobeMod: A computational toolkit for identifying prokaryotic methylation and restriction-modification with nanopore sequencing.</title>
        <authorList>
            <person name="Crits-Christoph A."/>
            <person name="Kang S.C."/>
            <person name="Lee H."/>
            <person name="Ostrov N."/>
        </authorList>
    </citation>
    <scope>NUCLEOTIDE SEQUENCE [LARGE SCALE GENOMIC DNA]</scope>
    <source>
        <strain evidence="1 2">ATCC 14820</strain>
    </source>
</reference>
<evidence type="ECO:0000313" key="1">
    <source>
        <dbReference type="EMBL" id="MDX5984694.1"/>
    </source>
</evidence>